<evidence type="ECO:0000256" key="3">
    <source>
        <dbReference type="ARBA" id="ARBA00022840"/>
    </source>
</evidence>
<evidence type="ECO:0000256" key="1">
    <source>
        <dbReference type="ARBA" id="ARBA00022598"/>
    </source>
</evidence>
<dbReference type="GO" id="GO:0016881">
    <property type="term" value="F:acid-amino acid ligase activity"/>
    <property type="evidence" value="ECO:0007669"/>
    <property type="project" value="InterPro"/>
</dbReference>
<dbReference type="EMBL" id="UINC01152875">
    <property type="protein sequence ID" value="SVD47284.1"/>
    <property type="molecule type" value="Genomic_DNA"/>
</dbReference>
<proteinExistence type="predicted"/>
<dbReference type="AlphaFoldDB" id="A0A382VLG0"/>
<dbReference type="InterPro" id="IPR035911">
    <property type="entry name" value="MurE/MurF_N"/>
</dbReference>
<dbReference type="SUPFAM" id="SSF53623">
    <property type="entry name" value="MurD-like peptide ligases, catalytic domain"/>
    <property type="match status" value="1"/>
</dbReference>
<dbReference type="InterPro" id="IPR051046">
    <property type="entry name" value="MurCDEF_CellWall_CoF430Synth"/>
</dbReference>
<accession>A0A382VLG0</accession>
<keyword evidence="2" id="KW-0547">Nucleotide-binding</keyword>
<reference evidence="5" key="1">
    <citation type="submission" date="2018-05" db="EMBL/GenBank/DDBJ databases">
        <authorList>
            <person name="Lanie J.A."/>
            <person name="Ng W.-L."/>
            <person name="Kazmierczak K.M."/>
            <person name="Andrzejewski T.M."/>
            <person name="Davidsen T.M."/>
            <person name="Wayne K.J."/>
            <person name="Tettelin H."/>
            <person name="Glass J.I."/>
            <person name="Rusch D."/>
            <person name="Podicherti R."/>
            <person name="Tsui H.-C.T."/>
            <person name="Winkler M.E."/>
        </authorList>
    </citation>
    <scope>NUCLEOTIDE SEQUENCE</scope>
</reference>
<dbReference type="InterPro" id="IPR036565">
    <property type="entry name" value="Mur-like_cat_sf"/>
</dbReference>
<gene>
    <name evidence="5" type="ORF">METZ01_LOCUS400138</name>
</gene>
<dbReference type="Pfam" id="PF08245">
    <property type="entry name" value="Mur_ligase_M"/>
    <property type="match status" value="1"/>
</dbReference>
<sequence>NSKEIKKNDIFFAIKGKKNDGNFFIRESLKKGASFVVVNRINRSTIRSKQLLVKDSLKSLTNISKKIRLSSNAKIIAITGSCGKTSLKELLANTLSKIGRVSYSPKSYNNKYGVPLSLFNINNNDDFGIFEVGMDKSGEIDFLSNIIKPDLAVITNISYAHAKNFKNLDQIANAKSEIIKNINKNGSLVLNADDSFFNKHKKLALYNKLKIYSFSLNKKNANVYVKKIVKQKNKFKIKINVNKKEKFFFVKSIFESDLKNILAAITIISIFKDIKKLNENIFYK</sequence>
<evidence type="ECO:0000259" key="4">
    <source>
        <dbReference type="Pfam" id="PF08245"/>
    </source>
</evidence>
<keyword evidence="3" id="KW-0067">ATP-binding</keyword>
<feature type="domain" description="Mur ligase central" evidence="4">
    <location>
        <begin position="78"/>
        <end position="267"/>
    </location>
</feature>
<feature type="non-terminal residue" evidence="5">
    <location>
        <position position="1"/>
    </location>
</feature>
<protein>
    <recommendedName>
        <fullName evidence="4">Mur ligase central domain-containing protein</fullName>
    </recommendedName>
</protein>
<evidence type="ECO:0000256" key="2">
    <source>
        <dbReference type="ARBA" id="ARBA00022741"/>
    </source>
</evidence>
<dbReference type="Gene3D" id="3.40.1390.10">
    <property type="entry name" value="MurE/MurF, N-terminal domain"/>
    <property type="match status" value="1"/>
</dbReference>
<name>A0A382VLG0_9ZZZZ</name>
<dbReference type="SUPFAM" id="SSF63418">
    <property type="entry name" value="MurE/MurF N-terminal domain"/>
    <property type="match status" value="1"/>
</dbReference>
<dbReference type="PANTHER" id="PTHR43024">
    <property type="entry name" value="UDP-N-ACETYLMURAMOYL-TRIPEPTIDE--D-ALANYL-D-ALANINE LIGASE"/>
    <property type="match status" value="1"/>
</dbReference>
<dbReference type="InterPro" id="IPR013221">
    <property type="entry name" value="Mur_ligase_cen"/>
</dbReference>
<dbReference type="GO" id="GO:0005524">
    <property type="term" value="F:ATP binding"/>
    <property type="evidence" value="ECO:0007669"/>
    <property type="project" value="UniProtKB-KW"/>
</dbReference>
<feature type="non-terminal residue" evidence="5">
    <location>
        <position position="284"/>
    </location>
</feature>
<evidence type="ECO:0000313" key="5">
    <source>
        <dbReference type="EMBL" id="SVD47284.1"/>
    </source>
</evidence>
<keyword evidence="1" id="KW-0436">Ligase</keyword>
<organism evidence="5">
    <name type="scientific">marine metagenome</name>
    <dbReference type="NCBI Taxonomy" id="408172"/>
    <lineage>
        <taxon>unclassified sequences</taxon>
        <taxon>metagenomes</taxon>
        <taxon>ecological metagenomes</taxon>
    </lineage>
</organism>
<dbReference type="PANTHER" id="PTHR43024:SF1">
    <property type="entry name" value="UDP-N-ACETYLMURAMOYL-TRIPEPTIDE--D-ALANYL-D-ALANINE LIGASE"/>
    <property type="match status" value="1"/>
</dbReference>
<dbReference type="Gene3D" id="3.40.1190.10">
    <property type="entry name" value="Mur-like, catalytic domain"/>
    <property type="match status" value="1"/>
</dbReference>